<evidence type="ECO:0000313" key="10">
    <source>
        <dbReference type="Proteomes" id="UP001163046"/>
    </source>
</evidence>
<evidence type="ECO:0000256" key="3">
    <source>
        <dbReference type="ARBA" id="ARBA00022679"/>
    </source>
</evidence>
<organism evidence="9 10">
    <name type="scientific">Desmophyllum pertusum</name>
    <dbReference type="NCBI Taxonomy" id="174260"/>
    <lineage>
        <taxon>Eukaryota</taxon>
        <taxon>Metazoa</taxon>
        <taxon>Cnidaria</taxon>
        <taxon>Anthozoa</taxon>
        <taxon>Hexacorallia</taxon>
        <taxon>Scleractinia</taxon>
        <taxon>Caryophylliina</taxon>
        <taxon>Caryophylliidae</taxon>
        <taxon>Desmophyllum</taxon>
    </lineage>
</organism>
<dbReference type="PROSITE" id="PS50970">
    <property type="entry name" value="HCY"/>
    <property type="match status" value="1"/>
</dbReference>
<keyword evidence="5 6" id="KW-0862">Zinc</keyword>
<dbReference type="Gene3D" id="3.20.20.330">
    <property type="entry name" value="Homocysteine-binding-like domain"/>
    <property type="match status" value="1"/>
</dbReference>
<dbReference type="GO" id="GO:0008270">
    <property type="term" value="F:zinc ion binding"/>
    <property type="evidence" value="ECO:0007669"/>
    <property type="project" value="InterPro"/>
</dbReference>
<dbReference type="PIRSF" id="PIRSF037505">
    <property type="entry name" value="Betaine_HMT"/>
    <property type="match status" value="1"/>
</dbReference>
<dbReference type="GO" id="GO:0009086">
    <property type="term" value="P:methionine biosynthetic process"/>
    <property type="evidence" value="ECO:0007669"/>
    <property type="project" value="InterPro"/>
</dbReference>
<dbReference type="GO" id="GO:0047150">
    <property type="term" value="F:betaine-homocysteine S-methyltransferase activity"/>
    <property type="evidence" value="ECO:0007669"/>
    <property type="project" value="TreeGrafter"/>
</dbReference>
<dbReference type="Pfam" id="PF02574">
    <property type="entry name" value="S-methyl_trans"/>
    <property type="match status" value="1"/>
</dbReference>
<dbReference type="GO" id="GO:0032259">
    <property type="term" value="P:methylation"/>
    <property type="evidence" value="ECO:0007669"/>
    <property type="project" value="UniProtKB-KW"/>
</dbReference>
<dbReference type="InterPro" id="IPR017226">
    <property type="entry name" value="BHMT-like"/>
</dbReference>
<evidence type="ECO:0000259" key="8">
    <source>
        <dbReference type="PROSITE" id="PS50970"/>
    </source>
</evidence>
<dbReference type="AlphaFoldDB" id="A0A9X0CGW6"/>
<dbReference type="InterPro" id="IPR003726">
    <property type="entry name" value="HCY_dom"/>
</dbReference>
<feature type="binding site" evidence="6 7">
    <location>
        <position position="305"/>
    </location>
    <ligand>
        <name>Zn(2+)</name>
        <dbReference type="ChEBI" id="CHEBI:29105"/>
    </ligand>
</feature>
<comment type="caution">
    <text evidence="9">The sequence shown here is derived from an EMBL/GenBank/DDBJ whole genome shotgun (WGS) entry which is preliminary data.</text>
</comment>
<evidence type="ECO:0000313" key="9">
    <source>
        <dbReference type="EMBL" id="KAJ7340115.1"/>
    </source>
</evidence>
<dbReference type="EMBL" id="MU827778">
    <property type="protein sequence ID" value="KAJ7340115.1"/>
    <property type="molecule type" value="Genomic_DNA"/>
</dbReference>
<evidence type="ECO:0000256" key="2">
    <source>
        <dbReference type="ARBA" id="ARBA00022603"/>
    </source>
</evidence>
<reference evidence="9" key="1">
    <citation type="submission" date="2023-01" db="EMBL/GenBank/DDBJ databases">
        <title>Genome assembly of the deep-sea coral Lophelia pertusa.</title>
        <authorList>
            <person name="Herrera S."/>
            <person name="Cordes E."/>
        </authorList>
    </citation>
    <scope>NUCLEOTIDE SEQUENCE</scope>
    <source>
        <strain evidence="9">USNM1676648</strain>
        <tissue evidence="9">Polyp</tissue>
    </source>
</reference>
<dbReference type="InterPro" id="IPR051524">
    <property type="entry name" value="BHMT"/>
</dbReference>
<keyword evidence="4 6" id="KW-0479">Metal-binding</keyword>
<proteinExistence type="predicted"/>
<feature type="binding site" evidence="6 7">
    <location>
        <position position="304"/>
    </location>
    <ligand>
        <name>Zn(2+)</name>
        <dbReference type="ChEBI" id="CHEBI:29105"/>
    </ligand>
</feature>
<protein>
    <recommendedName>
        <fullName evidence="8">Hcy-binding domain-containing protein</fullName>
    </recommendedName>
</protein>
<keyword evidence="10" id="KW-1185">Reference proteome</keyword>
<dbReference type="PANTHER" id="PTHR46120:SF1">
    <property type="entry name" value="HCY-BINDING DOMAIN-CONTAINING PROTEIN"/>
    <property type="match status" value="1"/>
</dbReference>
<dbReference type="PANTHER" id="PTHR46120">
    <property type="entry name" value="BETAINE--HOMOCYSTEINE S-METHYLTRANSFERASE 1"/>
    <property type="match status" value="1"/>
</dbReference>
<evidence type="ECO:0000256" key="5">
    <source>
        <dbReference type="ARBA" id="ARBA00022833"/>
    </source>
</evidence>
<sequence>MQEMSQGRLNSNQRASLTTNIKKGSILERLNAGEVLVGDGGMAYALEKRGYVRAGPYSPECTLESPEAVRQIHREFLRAGSDVIQAFTFSKDDNAMDGKNSEINQSASDLAKGVAQEGGVFSAGSICQTAKLYADGAGKELIQKRVKEQIEIFLKNDLDLLIAEYFEYGEEAEWVLEVMKTTGKPTAITMCIGPVGDSNNVPTGECAVRLARKGADIIGVNCKFDPFTSMEALRLMKDALDEEGLHPHLMIQPVGYHTPDAGRTGFSSLPETPFALEPRALTRWDVHKYARRAYDMGVRYIGGCCGFEPYHIRAIAEEV</sequence>
<gene>
    <name evidence="9" type="ORF">OS493_002841</name>
</gene>
<evidence type="ECO:0000256" key="7">
    <source>
        <dbReference type="PROSITE-ProRule" id="PRU00333"/>
    </source>
</evidence>
<evidence type="ECO:0000256" key="1">
    <source>
        <dbReference type="ARBA" id="ARBA00005137"/>
    </source>
</evidence>
<name>A0A9X0CGW6_9CNID</name>
<accession>A0A9X0CGW6</accession>
<dbReference type="InterPro" id="IPR036589">
    <property type="entry name" value="HCY_dom_sf"/>
</dbReference>
<feature type="domain" description="Hcy-binding" evidence="8">
    <location>
        <begin position="24"/>
        <end position="319"/>
    </location>
</feature>
<keyword evidence="2 7" id="KW-0489">Methyltransferase</keyword>
<dbReference type="SUPFAM" id="SSF82282">
    <property type="entry name" value="Homocysteine S-methyltransferase"/>
    <property type="match status" value="1"/>
</dbReference>
<evidence type="ECO:0000256" key="4">
    <source>
        <dbReference type="ARBA" id="ARBA00022723"/>
    </source>
</evidence>
<dbReference type="Proteomes" id="UP001163046">
    <property type="component" value="Unassembled WGS sequence"/>
</dbReference>
<comment type="pathway">
    <text evidence="1">Amino-acid biosynthesis; L-methionine biosynthesis via de novo pathway; L-methionine from L-homocysteine (BhmT route): step 1/1.</text>
</comment>
<comment type="cofactor">
    <cofactor evidence="6">
        <name>Zn(2+)</name>
        <dbReference type="ChEBI" id="CHEBI:29105"/>
    </cofactor>
    <text evidence="6">Binds 1 zinc ion per subunit.</text>
</comment>
<feature type="binding site" evidence="6 7">
    <location>
        <position position="222"/>
    </location>
    <ligand>
        <name>Zn(2+)</name>
        <dbReference type="ChEBI" id="CHEBI:29105"/>
    </ligand>
</feature>
<keyword evidence="3 7" id="KW-0808">Transferase</keyword>
<dbReference type="OrthoDB" id="261426at2759"/>
<evidence type="ECO:0000256" key="6">
    <source>
        <dbReference type="PIRSR" id="PIRSR037505-2"/>
    </source>
</evidence>